<keyword evidence="3" id="KW-0539">Nucleus</keyword>
<dbReference type="Proteomes" id="UP000073492">
    <property type="component" value="Unassembled WGS sequence"/>
</dbReference>
<proteinExistence type="predicted"/>
<dbReference type="PANTHER" id="PTHR47840:SF1">
    <property type="entry name" value="ZN(II)2CYS6 TRANSCRIPTION FACTOR (EUROFUNG)"/>
    <property type="match status" value="1"/>
</dbReference>
<keyword evidence="2" id="KW-0804">Transcription</keyword>
<organism evidence="5 6">
    <name type="scientific">Pseudocercospora musae</name>
    <dbReference type="NCBI Taxonomy" id="113226"/>
    <lineage>
        <taxon>Eukaryota</taxon>
        <taxon>Fungi</taxon>
        <taxon>Dikarya</taxon>
        <taxon>Ascomycota</taxon>
        <taxon>Pezizomycotina</taxon>
        <taxon>Dothideomycetes</taxon>
        <taxon>Dothideomycetidae</taxon>
        <taxon>Mycosphaerellales</taxon>
        <taxon>Mycosphaerellaceae</taxon>
        <taxon>Pseudocercospora</taxon>
    </lineage>
</organism>
<feature type="region of interest" description="Disordered" evidence="4">
    <location>
        <begin position="661"/>
        <end position="697"/>
    </location>
</feature>
<comment type="caution">
    <text evidence="5">The sequence shown here is derived from an EMBL/GenBank/DDBJ whole genome shotgun (WGS) entry which is preliminary data.</text>
</comment>
<feature type="region of interest" description="Disordered" evidence="4">
    <location>
        <begin position="162"/>
        <end position="222"/>
    </location>
</feature>
<evidence type="ECO:0000256" key="2">
    <source>
        <dbReference type="ARBA" id="ARBA00023163"/>
    </source>
</evidence>
<gene>
    <name evidence="5" type="ORF">AC579_924</name>
</gene>
<dbReference type="PANTHER" id="PTHR47840">
    <property type="entry name" value="ZN(II)2CYS6 TRANSCRIPTION FACTOR (EUROFUNG)-RELATED"/>
    <property type="match status" value="1"/>
</dbReference>
<dbReference type="AlphaFoldDB" id="A0A139I0Q6"/>
<feature type="compositionally biased region" description="Polar residues" evidence="4">
    <location>
        <begin position="207"/>
        <end position="222"/>
    </location>
</feature>
<protein>
    <recommendedName>
        <fullName evidence="7">Transcription factor domain-containing protein</fullName>
    </recommendedName>
</protein>
<dbReference type="EMBL" id="LFZO01000460">
    <property type="protein sequence ID" value="KXT08326.1"/>
    <property type="molecule type" value="Genomic_DNA"/>
</dbReference>
<keyword evidence="1" id="KW-0805">Transcription regulation</keyword>
<dbReference type="CDD" id="cd12148">
    <property type="entry name" value="fungal_TF_MHR"/>
    <property type="match status" value="1"/>
</dbReference>
<reference evidence="5 6" key="1">
    <citation type="submission" date="2015-07" db="EMBL/GenBank/DDBJ databases">
        <title>Comparative genomics of the Sigatoka disease complex on banana suggests a link between parallel evolutionary changes in Pseudocercospora fijiensis and Pseudocercospora eumusae and increased virulence on the banana host.</title>
        <authorList>
            <person name="Chang T.-C."/>
            <person name="Salvucci A."/>
            <person name="Crous P.W."/>
            <person name="Stergiopoulos I."/>
        </authorList>
    </citation>
    <scope>NUCLEOTIDE SEQUENCE [LARGE SCALE GENOMIC DNA]</scope>
    <source>
        <strain evidence="5 6">CBS 116634</strain>
    </source>
</reference>
<name>A0A139I0Q6_9PEZI</name>
<sequence>VQRIDGGRRFFRASHLANHNMAMPSDAVQDGRLSKRMRKGTKSCLPCKSDRTSEDSFGVGVSGAVATPERMKAIGVVNGRSDVLVRGTSAAGACHECIARSTQSACIPQGLVAGSDATDSKYLKERINVLETQLARLVQTAENIGSFSEASTAQALTSLHDAIDTPTQGQRVDDVGSEGEDQEEEAVETGHAPLLRLLGNPIMGETPTATQTPDSSDGRSGSCTTAKIELRKTKKHQAAVTALLACVPSEKEMETIFNQYSSWWPLYRDTLGLLWGKAYDSLRAFAGEVLRGPSPPELALLLASFAIGTGDRQRFLPIVENTVLNDDEYASTKSGFNCLMAVGLCHMAALQPRRAFMIYRRATSLVQLSNIHSRRTSDRHDAIFWPLFHADRWASLMIGLPYSLPDHICDLTIPSSPTDDPGDYLYKSLAIITGKVIDCLQSIKGAHLSATIKVEEEMEAVRSQLPIGYLDLNDIRMCANLPEKYTRLYRVVHFHQLRAYVHLPFFFRSEEEPRYDFSRRTVVEDSTKLLEAYVEIFETDPIMASNGTVLNFTAFTAAVVLLLDLVGYGAREEPVSRPHSATRDHELHLVHRTLDAIKAGSETKISGLLCRKCYESLRHLLRSAYDVQCSVDRFVLPYFGVITMIKKGQCESLKADMVKRQLAQQQQSNPSAPRTLDHTLAQHSSNPGFAPAGQAGNIDTHDPNLGFGMSFAYQGPFLTGSAADPWGFADSDTMNFATDTSMGWNGDASNGSDWNWLNSDLTPNLGL</sequence>
<evidence type="ECO:0000256" key="4">
    <source>
        <dbReference type="SAM" id="MobiDB-lite"/>
    </source>
</evidence>
<evidence type="ECO:0008006" key="7">
    <source>
        <dbReference type="Google" id="ProtNLM"/>
    </source>
</evidence>
<accession>A0A139I0Q6</accession>
<keyword evidence="6" id="KW-1185">Reference proteome</keyword>
<feature type="non-terminal residue" evidence="5">
    <location>
        <position position="1"/>
    </location>
</feature>
<evidence type="ECO:0000313" key="5">
    <source>
        <dbReference type="EMBL" id="KXT08326.1"/>
    </source>
</evidence>
<feature type="compositionally biased region" description="Acidic residues" evidence="4">
    <location>
        <begin position="175"/>
        <end position="187"/>
    </location>
</feature>
<feature type="compositionally biased region" description="Polar residues" evidence="4">
    <location>
        <begin position="662"/>
        <end position="672"/>
    </location>
</feature>
<evidence type="ECO:0000256" key="1">
    <source>
        <dbReference type="ARBA" id="ARBA00023015"/>
    </source>
</evidence>
<evidence type="ECO:0000313" key="6">
    <source>
        <dbReference type="Proteomes" id="UP000073492"/>
    </source>
</evidence>
<evidence type="ECO:0000256" key="3">
    <source>
        <dbReference type="ARBA" id="ARBA00023242"/>
    </source>
</evidence>
<dbReference type="OrthoDB" id="6509908at2759"/>